<organism evidence="1 2">
    <name type="scientific">Holotrichia oblita</name>
    <name type="common">Chafer beetle</name>
    <dbReference type="NCBI Taxonomy" id="644536"/>
    <lineage>
        <taxon>Eukaryota</taxon>
        <taxon>Metazoa</taxon>
        <taxon>Ecdysozoa</taxon>
        <taxon>Arthropoda</taxon>
        <taxon>Hexapoda</taxon>
        <taxon>Insecta</taxon>
        <taxon>Pterygota</taxon>
        <taxon>Neoptera</taxon>
        <taxon>Endopterygota</taxon>
        <taxon>Coleoptera</taxon>
        <taxon>Polyphaga</taxon>
        <taxon>Scarabaeiformia</taxon>
        <taxon>Scarabaeidae</taxon>
        <taxon>Melolonthinae</taxon>
        <taxon>Holotrichia</taxon>
    </lineage>
</organism>
<evidence type="ECO:0000313" key="1">
    <source>
        <dbReference type="EMBL" id="KAI4458845.1"/>
    </source>
</evidence>
<accession>A0ACB9SWB8</accession>
<protein>
    <submittedName>
        <fullName evidence="1">Prothoracicotropic hormone isoform f</fullName>
    </submittedName>
</protein>
<proteinExistence type="predicted"/>
<dbReference type="Proteomes" id="UP001056778">
    <property type="component" value="Chromosome 7"/>
</dbReference>
<comment type="caution">
    <text evidence="1">The sequence shown here is derived from an EMBL/GenBank/DDBJ whole genome shotgun (WGS) entry which is preliminary data.</text>
</comment>
<name>A0ACB9SWB8_HOLOL</name>
<sequence>MYSFCFFVFIIWMHLRGLIGNVSGNVLCEDLPEYELIDILGPAYNSRYMSIRKPIDRIEYLKNSKVRKRTTTNDFYVHENYSMVIAEKPAWNVNHFLIEEERIERIDESDVHRYRRSFMDNSVQQWECEMKIVWKDLGLDYFPRYLRSVECTERERCWYGHFRCKPRSFTVKILKRRRDKCIEAAPNTRIGTKGLHSDLKRLWVWEEHAVNFCCDCSL</sequence>
<keyword evidence="2" id="KW-1185">Reference proteome</keyword>
<dbReference type="EMBL" id="CM043021">
    <property type="protein sequence ID" value="KAI4458845.1"/>
    <property type="molecule type" value="Genomic_DNA"/>
</dbReference>
<evidence type="ECO:0000313" key="2">
    <source>
        <dbReference type="Proteomes" id="UP001056778"/>
    </source>
</evidence>
<gene>
    <name evidence="1" type="ORF">MML48_7g00011326</name>
</gene>
<reference evidence="1" key="1">
    <citation type="submission" date="2022-04" db="EMBL/GenBank/DDBJ databases">
        <title>Chromosome-scale genome assembly of Holotrichia oblita Faldermann.</title>
        <authorList>
            <person name="Rongchong L."/>
        </authorList>
    </citation>
    <scope>NUCLEOTIDE SEQUENCE</scope>
    <source>
        <strain evidence="1">81SQS9</strain>
    </source>
</reference>